<protein>
    <submittedName>
        <fullName evidence="2">Putative secreted protein</fullName>
    </submittedName>
</protein>
<dbReference type="EMBL" id="GBBK01005763">
    <property type="protein sequence ID" value="JAC18719.1"/>
    <property type="molecule type" value="mRNA"/>
</dbReference>
<name>A0A023FDB2_AMBCJ</name>
<evidence type="ECO:0000256" key="1">
    <source>
        <dbReference type="SAM" id="SignalP"/>
    </source>
</evidence>
<dbReference type="AlphaFoldDB" id="A0A023FDB2"/>
<sequence length="67" mass="7465">MQTMIVNGLLFVRVQAVSMCVLNCEPLCIPNSHCTLILGQALKMYTGQMLEHQDVHNTCIQQNNSST</sequence>
<reference evidence="2" key="1">
    <citation type="submission" date="2014-03" db="EMBL/GenBank/DDBJ databases">
        <title>The sialotranscriptome of Amblyomma triste, Amblyomma parvum and Amblyomma cajennense ticks, uncovered by 454-based RNA-seq.</title>
        <authorList>
            <person name="Garcia G.R."/>
            <person name="Gardinassi L.G."/>
            <person name="Ribeiro J.M."/>
            <person name="Anatriello E."/>
            <person name="Ferreira B.R."/>
            <person name="Moreira H.N."/>
            <person name="Mafra C."/>
            <person name="Olegario M.M."/>
            <person name="Szabo P.J."/>
            <person name="Miranda-Santos I.K."/>
            <person name="Maruyama S.R."/>
        </authorList>
    </citation>
    <scope>NUCLEOTIDE SEQUENCE</scope>
    <source>
        <strain evidence="2">Uberlandia</strain>
        <tissue evidence="2">Salivary glands</tissue>
    </source>
</reference>
<evidence type="ECO:0000313" key="2">
    <source>
        <dbReference type="EMBL" id="JAC18719.1"/>
    </source>
</evidence>
<feature type="signal peptide" evidence="1">
    <location>
        <begin position="1"/>
        <end position="16"/>
    </location>
</feature>
<proteinExistence type="evidence at transcript level"/>
<feature type="chain" id="PRO_5001515297" evidence="1">
    <location>
        <begin position="17"/>
        <end position="67"/>
    </location>
</feature>
<keyword evidence="1" id="KW-0732">Signal</keyword>
<accession>A0A023FDB2</accession>
<organism evidence="2">
    <name type="scientific">Amblyomma cajennense</name>
    <name type="common">Cayenne tick</name>
    <name type="synonym">Acarus cajennensis</name>
    <dbReference type="NCBI Taxonomy" id="34607"/>
    <lineage>
        <taxon>Eukaryota</taxon>
        <taxon>Metazoa</taxon>
        <taxon>Ecdysozoa</taxon>
        <taxon>Arthropoda</taxon>
        <taxon>Chelicerata</taxon>
        <taxon>Arachnida</taxon>
        <taxon>Acari</taxon>
        <taxon>Parasitiformes</taxon>
        <taxon>Ixodida</taxon>
        <taxon>Ixodoidea</taxon>
        <taxon>Ixodidae</taxon>
        <taxon>Amblyomminae</taxon>
        <taxon>Amblyomma</taxon>
    </lineage>
</organism>